<dbReference type="InterPro" id="IPR027417">
    <property type="entry name" value="P-loop_NTPase"/>
</dbReference>
<proteinExistence type="predicted"/>
<protein>
    <recommendedName>
        <fullName evidence="3">Aromatic ring-opening dioxygenase LigA</fullName>
    </recommendedName>
</protein>
<evidence type="ECO:0008006" key="3">
    <source>
        <dbReference type="Google" id="ProtNLM"/>
    </source>
</evidence>
<name>A0A2P2GHM1_STREW</name>
<dbReference type="SUPFAM" id="SSF52540">
    <property type="entry name" value="P-loop containing nucleoside triphosphate hydrolases"/>
    <property type="match status" value="1"/>
</dbReference>
<keyword evidence="2" id="KW-1185">Reference proteome</keyword>
<dbReference type="Gene3D" id="3.40.50.300">
    <property type="entry name" value="P-loop containing nucleotide triphosphate hydrolases"/>
    <property type="match status" value="1"/>
</dbReference>
<dbReference type="AlphaFoldDB" id="A0A2P2GHM1"/>
<accession>A0A2P2GHM1</accession>
<sequence length="345" mass="37194">MNLTFIVGSGRCGSTMLSRALQAHPDVLSMNEFFTSLACRGHLAFEGGVVDGRDFWSLLSGPARPLDAIAASGHPMPELLYPYADGRFRPETGVPAISHMALPALSATPDALHDDLAATIPGWPARPTAVHYRALFAELSRRLGGSVVVERSGASLAFLPALCAMFPEARFVHLSRSGPACALSMSRHIGFRTLLLRTRAMGLLGLTSPFQIGPEHAASLPEHLAHLAGDVDCELVMRSPIPLAAFGTFWSGLITHGVEEFIRLPADRRMALTYEDILDEPEHHLARLATFAEAEPDPAWLRDAAASVVRTARPPVTDPDTLAACAPGELALHRQNRLLRATTRV</sequence>
<dbReference type="EMBL" id="LAQS01000045">
    <property type="protein sequence ID" value="KKZ71016.1"/>
    <property type="molecule type" value="Genomic_DNA"/>
</dbReference>
<reference evidence="1 2" key="1">
    <citation type="submission" date="2015-05" db="EMBL/GenBank/DDBJ databases">
        <title>Draft Genome assembly of Streptomyces showdoensis.</title>
        <authorList>
            <person name="Thapa K.K."/>
            <person name="Metsa-Ketela M."/>
        </authorList>
    </citation>
    <scope>NUCLEOTIDE SEQUENCE [LARGE SCALE GENOMIC DNA]</scope>
    <source>
        <strain evidence="1 2">ATCC 15227</strain>
    </source>
</reference>
<evidence type="ECO:0000313" key="1">
    <source>
        <dbReference type="EMBL" id="KKZ71016.1"/>
    </source>
</evidence>
<gene>
    <name evidence="1" type="ORF">VO63_25805</name>
</gene>
<organism evidence="1 2">
    <name type="scientific">Streptomyces showdoensis</name>
    <dbReference type="NCBI Taxonomy" id="68268"/>
    <lineage>
        <taxon>Bacteria</taxon>
        <taxon>Bacillati</taxon>
        <taxon>Actinomycetota</taxon>
        <taxon>Actinomycetes</taxon>
        <taxon>Kitasatosporales</taxon>
        <taxon>Streptomycetaceae</taxon>
        <taxon>Streptomyces</taxon>
    </lineage>
</organism>
<dbReference type="Proteomes" id="UP000265325">
    <property type="component" value="Unassembled WGS sequence"/>
</dbReference>
<evidence type="ECO:0000313" key="2">
    <source>
        <dbReference type="Proteomes" id="UP000265325"/>
    </source>
</evidence>
<dbReference type="OrthoDB" id="9777890at2"/>
<comment type="caution">
    <text evidence="1">The sequence shown here is derived from an EMBL/GenBank/DDBJ whole genome shotgun (WGS) entry which is preliminary data.</text>
</comment>